<gene>
    <name evidence="7" type="ORF">NX778_14030</name>
</gene>
<dbReference type="InterPro" id="IPR008979">
    <property type="entry name" value="Galactose-bd-like_sf"/>
</dbReference>
<sequence length="631" mass="68537">MRRRDFLAGAALACAGNGWGMAYAPAAVAPPAPWGATPNARQLRWHALQACAFVHFGMNTMTGREWGDGSDPASTFNPSGFDADQIAACARDAGLRGLIFTAKHHDGFCLWPSAYTDYSIRNSPFRDGKADLVREMSDACRRHGLAFGVYLSPWDRHHAEYGRPAYIEYYRNQLRELLTSYGEIFEMWFDGANGGDGWYGGARERRQIDASRYYDWPTTWNLVHELQPQAAVWGSSGSELRWVGNEKGFAGDPCWATMDTGTYSEEKNMHGVRNGAVWRPAEADVSIRPGWFWKAREDSEVKTPAALLKIYLESVGRGAGLLLNIPPDSSGRVPERDAASLRTWGALLRQTFAANLARGARVSASSEYPGCGAAQLLSEQDGYWCAGEGATASSVELALADEQRFDLVRLREYLPLGQRVGAIAVDAWQDGGWREVAQAPSVGSERLLRLVSPVRTSRVRLRVLDAAASPALCAFGLFLLPPAEAWEGAAGGALAARTPAPRLRIDSASSPGADKLLDGDPDTLWLGRGAQPQVTLALEEEMRLAAITLLPARRLPAGAGHPLRCVVEVSVDGRHWDNAADTELANIAANPIEQYLSFDRPRAARYVRVRISRSSGDATAIAAIGAVAALP</sequence>
<proteinExistence type="inferred from homology"/>
<dbReference type="Gene3D" id="3.20.20.80">
    <property type="entry name" value="Glycosidases"/>
    <property type="match status" value="1"/>
</dbReference>
<comment type="similarity">
    <text evidence="1">Belongs to the glycosyl hydrolase 29 family.</text>
</comment>
<keyword evidence="8" id="KW-1185">Reference proteome</keyword>
<evidence type="ECO:0000256" key="5">
    <source>
        <dbReference type="ARBA" id="ARBA00023295"/>
    </source>
</evidence>
<dbReference type="SUPFAM" id="SSF51445">
    <property type="entry name" value="(Trans)glycosidases"/>
    <property type="match status" value="1"/>
</dbReference>
<dbReference type="InterPro" id="IPR057739">
    <property type="entry name" value="Glyco_hydro_29_N"/>
</dbReference>
<dbReference type="PROSITE" id="PS51318">
    <property type="entry name" value="TAT"/>
    <property type="match status" value="1"/>
</dbReference>
<dbReference type="PANTHER" id="PTHR10030:SF37">
    <property type="entry name" value="ALPHA-L-FUCOSIDASE-RELATED"/>
    <property type="match status" value="1"/>
</dbReference>
<feature type="domain" description="F5/8 type C" evidence="6">
    <location>
        <begin position="482"/>
        <end position="629"/>
    </location>
</feature>
<dbReference type="SMART" id="SM00812">
    <property type="entry name" value="Alpha_L_fucos"/>
    <property type="match status" value="1"/>
</dbReference>
<evidence type="ECO:0000313" key="7">
    <source>
        <dbReference type="EMBL" id="MCS0659184.1"/>
    </source>
</evidence>
<organism evidence="7 8">
    <name type="scientific">Massilia terrae</name>
    <dbReference type="NCBI Taxonomy" id="1811224"/>
    <lineage>
        <taxon>Bacteria</taxon>
        <taxon>Pseudomonadati</taxon>
        <taxon>Pseudomonadota</taxon>
        <taxon>Betaproteobacteria</taxon>
        <taxon>Burkholderiales</taxon>
        <taxon>Oxalobacteraceae</taxon>
        <taxon>Telluria group</taxon>
        <taxon>Massilia</taxon>
    </lineage>
</organism>
<accession>A0ABT2CYY4</accession>
<evidence type="ECO:0000256" key="4">
    <source>
        <dbReference type="ARBA" id="ARBA00022801"/>
    </source>
</evidence>
<dbReference type="InterPro" id="IPR000933">
    <property type="entry name" value="Glyco_hydro_29"/>
</dbReference>
<name>A0ABT2CYY4_9BURK</name>
<dbReference type="RefSeq" id="WP_258812370.1">
    <property type="nucleotide sequence ID" value="NZ_JANUGU010000004.1"/>
</dbReference>
<dbReference type="Pfam" id="PF01120">
    <property type="entry name" value="Alpha_L_fucos"/>
    <property type="match status" value="1"/>
</dbReference>
<keyword evidence="3" id="KW-0732">Signal</keyword>
<dbReference type="Gene3D" id="2.60.120.260">
    <property type="entry name" value="Galactose-binding domain-like"/>
    <property type="match status" value="2"/>
</dbReference>
<dbReference type="EC" id="3.2.1.51" evidence="2"/>
<evidence type="ECO:0000256" key="1">
    <source>
        <dbReference type="ARBA" id="ARBA00007951"/>
    </source>
</evidence>
<evidence type="ECO:0000259" key="6">
    <source>
        <dbReference type="PROSITE" id="PS50022"/>
    </source>
</evidence>
<dbReference type="Pfam" id="PF00754">
    <property type="entry name" value="F5_F8_type_C"/>
    <property type="match status" value="1"/>
</dbReference>
<dbReference type="PANTHER" id="PTHR10030">
    <property type="entry name" value="ALPHA-L-FUCOSIDASE"/>
    <property type="match status" value="1"/>
</dbReference>
<dbReference type="PROSITE" id="PS50022">
    <property type="entry name" value="FA58C_3"/>
    <property type="match status" value="1"/>
</dbReference>
<evidence type="ECO:0000313" key="8">
    <source>
        <dbReference type="Proteomes" id="UP001204621"/>
    </source>
</evidence>
<dbReference type="SUPFAM" id="SSF49785">
    <property type="entry name" value="Galactose-binding domain-like"/>
    <property type="match status" value="2"/>
</dbReference>
<dbReference type="EMBL" id="JANUGU010000004">
    <property type="protein sequence ID" value="MCS0659184.1"/>
    <property type="molecule type" value="Genomic_DNA"/>
</dbReference>
<dbReference type="Proteomes" id="UP001204621">
    <property type="component" value="Unassembled WGS sequence"/>
</dbReference>
<keyword evidence="5" id="KW-0326">Glycosidase</keyword>
<evidence type="ECO:0000256" key="3">
    <source>
        <dbReference type="ARBA" id="ARBA00022729"/>
    </source>
</evidence>
<dbReference type="InterPro" id="IPR000421">
    <property type="entry name" value="FA58C"/>
</dbReference>
<protein>
    <recommendedName>
        <fullName evidence="2">alpha-L-fucosidase</fullName>
        <ecNumber evidence="2">3.2.1.51</ecNumber>
    </recommendedName>
</protein>
<keyword evidence="4" id="KW-0378">Hydrolase</keyword>
<dbReference type="InterPro" id="IPR017853">
    <property type="entry name" value="GH"/>
</dbReference>
<reference evidence="7 8" key="1">
    <citation type="submission" date="2022-08" db="EMBL/GenBank/DDBJ databases">
        <title>Reclassification of Massilia species as members of the genera Telluria, Duganella, Pseudoduganella, Mokoshia gen. nov. and Zemynaea gen. nov. using orthogonal and non-orthogonal genome-based approaches.</title>
        <authorList>
            <person name="Bowman J.P."/>
        </authorList>
    </citation>
    <scope>NUCLEOTIDE SEQUENCE [LARGE SCALE GENOMIC DNA]</scope>
    <source>
        <strain evidence="7 8">JCM 31606</strain>
    </source>
</reference>
<dbReference type="InterPro" id="IPR006311">
    <property type="entry name" value="TAT_signal"/>
</dbReference>
<comment type="caution">
    <text evidence="7">The sequence shown here is derived from an EMBL/GenBank/DDBJ whole genome shotgun (WGS) entry which is preliminary data.</text>
</comment>
<evidence type="ECO:0000256" key="2">
    <source>
        <dbReference type="ARBA" id="ARBA00012662"/>
    </source>
</evidence>